<dbReference type="PROSITE" id="PS50935">
    <property type="entry name" value="SSB"/>
    <property type="match status" value="1"/>
</dbReference>
<evidence type="ECO:0000256" key="3">
    <source>
        <dbReference type="RuleBase" id="RU000524"/>
    </source>
</evidence>
<keyword evidence="1 2" id="KW-0238">DNA-binding</keyword>
<evidence type="ECO:0000313" key="6">
    <source>
        <dbReference type="Proteomes" id="UP000077469"/>
    </source>
</evidence>
<dbReference type="PANTHER" id="PTHR10302">
    <property type="entry name" value="SINGLE-STRANDED DNA-BINDING PROTEIN"/>
    <property type="match status" value="1"/>
</dbReference>
<dbReference type="GO" id="GO:0003697">
    <property type="term" value="F:single-stranded DNA binding"/>
    <property type="evidence" value="ECO:0007669"/>
    <property type="project" value="UniProtKB-UniRule"/>
</dbReference>
<protein>
    <recommendedName>
        <fullName evidence="2 3">Single-stranded DNA-binding protein</fullName>
        <shortName evidence="2">SSB</shortName>
    </recommendedName>
</protein>
<dbReference type="PANTHER" id="PTHR10302:SF27">
    <property type="entry name" value="SINGLE-STRANDED DNA-BINDING PROTEIN"/>
    <property type="match status" value="1"/>
</dbReference>
<dbReference type="EMBL" id="CP007141">
    <property type="protein sequence ID" value="AJC74073.1"/>
    <property type="molecule type" value="Genomic_DNA"/>
</dbReference>
<proteinExistence type="inferred from homology"/>
<feature type="compositionally biased region" description="Acidic residues" evidence="4">
    <location>
        <begin position="132"/>
        <end position="148"/>
    </location>
</feature>
<dbReference type="GO" id="GO:0006260">
    <property type="term" value="P:DNA replication"/>
    <property type="evidence" value="ECO:0007669"/>
    <property type="project" value="InterPro"/>
</dbReference>
<evidence type="ECO:0000256" key="2">
    <source>
        <dbReference type="HAMAP-Rule" id="MF_00984"/>
    </source>
</evidence>
<evidence type="ECO:0000256" key="4">
    <source>
        <dbReference type="SAM" id="MobiDB-lite"/>
    </source>
</evidence>
<dbReference type="Pfam" id="PF00436">
    <property type="entry name" value="SSB"/>
    <property type="match status" value="1"/>
</dbReference>
<feature type="region of interest" description="Disordered" evidence="4">
    <location>
        <begin position="125"/>
        <end position="148"/>
    </location>
</feature>
<comment type="subunit">
    <text evidence="2">Homotetramer.</text>
</comment>
<dbReference type="STRING" id="1123384.AJ81_07640"/>
<evidence type="ECO:0000256" key="1">
    <source>
        <dbReference type="ARBA" id="ARBA00023125"/>
    </source>
</evidence>
<reference evidence="5 6" key="1">
    <citation type="submission" date="2014-01" db="EMBL/GenBank/DDBJ databases">
        <title>Genome sequencing of Thermotog hypogea.</title>
        <authorList>
            <person name="Zhang X."/>
            <person name="Alvare G."/>
            <person name="Fristensky B."/>
            <person name="Chen L."/>
            <person name="Suen T."/>
            <person name="Chen Q."/>
            <person name="Ma K."/>
        </authorList>
    </citation>
    <scope>NUCLEOTIDE SEQUENCE [LARGE SCALE GENOMIC DNA]</scope>
    <source>
        <strain evidence="5 6">DSM 11164</strain>
    </source>
</reference>
<dbReference type="RefSeq" id="WP_031504200.1">
    <property type="nucleotide sequence ID" value="NC_022795.1"/>
</dbReference>
<gene>
    <name evidence="5" type="ORF">AJ81_07640</name>
</gene>
<organism evidence="5 6">
    <name type="scientific">Pseudothermotoga hypogea DSM 11164 = NBRC 106472</name>
    <dbReference type="NCBI Taxonomy" id="1123384"/>
    <lineage>
        <taxon>Bacteria</taxon>
        <taxon>Thermotogati</taxon>
        <taxon>Thermotogota</taxon>
        <taxon>Thermotogae</taxon>
        <taxon>Thermotogales</taxon>
        <taxon>Thermotogaceae</taxon>
        <taxon>Pseudothermotoga</taxon>
    </lineage>
</organism>
<dbReference type="OrthoDB" id="9809878at2"/>
<dbReference type="HAMAP" id="MF_00984">
    <property type="entry name" value="SSB"/>
    <property type="match status" value="1"/>
</dbReference>
<name>A0A0X1KS40_9THEM</name>
<dbReference type="CDD" id="cd04496">
    <property type="entry name" value="SSB_OBF"/>
    <property type="match status" value="1"/>
</dbReference>
<dbReference type="InterPro" id="IPR011344">
    <property type="entry name" value="ssDNA-bd"/>
</dbReference>
<dbReference type="PATRIC" id="fig|1123384.7.peg.1535"/>
<sequence>MPYYNRVILVGRLTRDPDTRMTTTGSAVASFTLAVDRPPRSSDGQRTTDFIRIVAFNKLADFVRLYLKKGQLVLVEGELRINKWQSRDGANMTTPEIWARDIRFMEKKAAMEETVEEIEKFEEPIVNPEDIFGPEEELDSEDEDKPPF</sequence>
<accession>A0A0X1KS40</accession>
<dbReference type="Gene3D" id="2.40.50.140">
    <property type="entry name" value="Nucleic acid-binding proteins"/>
    <property type="match status" value="1"/>
</dbReference>
<dbReference type="SUPFAM" id="SSF50249">
    <property type="entry name" value="Nucleic acid-binding proteins"/>
    <property type="match status" value="1"/>
</dbReference>
<evidence type="ECO:0000313" key="5">
    <source>
        <dbReference type="EMBL" id="AJC74073.1"/>
    </source>
</evidence>
<dbReference type="InterPro" id="IPR012340">
    <property type="entry name" value="NA-bd_OB-fold"/>
</dbReference>
<dbReference type="NCBIfam" id="TIGR00621">
    <property type="entry name" value="ssb"/>
    <property type="match status" value="1"/>
</dbReference>
<dbReference type="KEGG" id="phy:AJ81_07640"/>
<dbReference type="AlphaFoldDB" id="A0A0X1KS40"/>
<comment type="caution">
    <text evidence="2">Lacks conserved residue(s) required for the propagation of feature annotation.</text>
</comment>
<dbReference type="GO" id="GO:0009295">
    <property type="term" value="C:nucleoid"/>
    <property type="evidence" value="ECO:0007669"/>
    <property type="project" value="TreeGrafter"/>
</dbReference>
<dbReference type="PaxDb" id="1123384-AJ81_07640"/>
<dbReference type="InterPro" id="IPR000424">
    <property type="entry name" value="Primosome_PriB/ssb"/>
</dbReference>
<dbReference type="Proteomes" id="UP000077469">
    <property type="component" value="Chromosome"/>
</dbReference>
<keyword evidence="6" id="KW-1185">Reference proteome</keyword>